<keyword evidence="11" id="KW-1185">Reference proteome</keyword>
<evidence type="ECO:0000256" key="5">
    <source>
        <dbReference type="ARBA" id="ARBA00012331"/>
    </source>
</evidence>
<dbReference type="NCBIfam" id="TIGR03945">
    <property type="entry name" value="PLP_SbnA_fam"/>
    <property type="match status" value="1"/>
</dbReference>
<gene>
    <name evidence="10" type="ORF">CEE69_23480</name>
</gene>
<comment type="pathway">
    <text evidence="2">Siderophore biosynthesis.</text>
</comment>
<dbReference type="PANTHER" id="PTHR10314">
    <property type="entry name" value="CYSTATHIONINE BETA-SYNTHASE"/>
    <property type="match status" value="1"/>
</dbReference>
<keyword evidence="7" id="KW-0808">Transferase</keyword>
<dbReference type="Proteomes" id="UP000225740">
    <property type="component" value="Unassembled WGS sequence"/>
</dbReference>
<dbReference type="OrthoDB" id="9808024at2"/>
<dbReference type="SUPFAM" id="SSF53686">
    <property type="entry name" value="Tryptophan synthase beta subunit-like PLP-dependent enzymes"/>
    <property type="match status" value="1"/>
</dbReference>
<evidence type="ECO:0000256" key="4">
    <source>
        <dbReference type="ARBA" id="ARBA00011738"/>
    </source>
</evidence>
<dbReference type="InterPro" id="IPR036052">
    <property type="entry name" value="TrpB-like_PALP_sf"/>
</dbReference>
<dbReference type="Pfam" id="PF00291">
    <property type="entry name" value="PALP"/>
    <property type="match status" value="1"/>
</dbReference>
<proteinExistence type="inferred from homology"/>
<evidence type="ECO:0000256" key="7">
    <source>
        <dbReference type="ARBA" id="ARBA00022679"/>
    </source>
</evidence>
<name>A0A2G1W247_9BACT</name>
<feature type="domain" description="Tryptophan synthase beta chain-like PALP" evidence="9">
    <location>
        <begin position="13"/>
        <end position="298"/>
    </location>
</feature>
<reference evidence="10 11" key="1">
    <citation type="submission" date="2017-06" db="EMBL/GenBank/DDBJ databases">
        <title>Description of Rhodopirellula bahusiensis sp. nov.</title>
        <authorList>
            <person name="Kizina J."/>
            <person name="Harder J."/>
        </authorList>
    </citation>
    <scope>NUCLEOTIDE SEQUENCE [LARGE SCALE GENOMIC DNA]</scope>
    <source>
        <strain evidence="10 11">SWK21</strain>
    </source>
</reference>
<dbReference type="InterPro" id="IPR023927">
    <property type="entry name" value="SbnA"/>
</dbReference>
<comment type="caution">
    <text evidence="10">The sequence shown here is derived from an EMBL/GenBank/DDBJ whole genome shotgun (WGS) entry which is preliminary data.</text>
</comment>
<evidence type="ECO:0000256" key="3">
    <source>
        <dbReference type="ARBA" id="ARBA00008519"/>
    </source>
</evidence>
<accession>A0A2G1W247</accession>
<dbReference type="RefSeq" id="WP_099263063.1">
    <property type="nucleotide sequence ID" value="NZ_NIZW01000021.1"/>
</dbReference>
<evidence type="ECO:0000256" key="6">
    <source>
        <dbReference type="ARBA" id="ARBA00016985"/>
    </source>
</evidence>
<dbReference type="EC" id="2.5.1.140" evidence="5"/>
<protein>
    <recommendedName>
        <fullName evidence="6">N-(2-amino-2-carboxyethyl)-L-glutamate synthase</fullName>
        <ecNumber evidence="5">2.5.1.140</ecNumber>
    </recommendedName>
</protein>
<dbReference type="CDD" id="cd01561">
    <property type="entry name" value="CBS_like"/>
    <property type="match status" value="1"/>
</dbReference>
<sequence length="342" mass="36473">MNRLCPQVCNGVLDAIGGTPLVRLNRFLGRSDIELIVKLEAANPGGSAKDRPASKMLAEAFRRGEIGPGTTIVESTSGNMGIGLAQACNYHGLKFICVVDPRAQKQNLSIIEALGGEIELVTQPLNGDFLAARIAKVCELVETTPNSFWPNQYANTDNPRSHFEGTVREIDEALDGEFDVLFVATSSTGTAQGCRDFLKARGRDVQVVAVDSVGSVLFGGSSGPRKIPGLGAGKEPRLAAGQSFDHIVRVTDLECVVGCRKVAKQEAMLIGGSAGGVLMSVGKLQDQFAGKRCVAVLHDSGTRYLETVFNDEWVHESLGCTREELNYLVGSSSFNLCEGVNV</sequence>
<organism evidence="10 11">
    <name type="scientific">Rhodopirellula bahusiensis</name>
    <dbReference type="NCBI Taxonomy" id="2014065"/>
    <lineage>
        <taxon>Bacteria</taxon>
        <taxon>Pseudomonadati</taxon>
        <taxon>Planctomycetota</taxon>
        <taxon>Planctomycetia</taxon>
        <taxon>Pirellulales</taxon>
        <taxon>Pirellulaceae</taxon>
        <taxon>Rhodopirellula</taxon>
    </lineage>
</organism>
<dbReference type="EMBL" id="NIZW01000021">
    <property type="protein sequence ID" value="PHQ32940.1"/>
    <property type="molecule type" value="Genomic_DNA"/>
</dbReference>
<dbReference type="InterPro" id="IPR050214">
    <property type="entry name" value="Cys_Synth/Cystath_Beta-Synth"/>
</dbReference>
<evidence type="ECO:0000256" key="8">
    <source>
        <dbReference type="ARBA" id="ARBA00022898"/>
    </source>
</evidence>
<evidence type="ECO:0000313" key="10">
    <source>
        <dbReference type="EMBL" id="PHQ32940.1"/>
    </source>
</evidence>
<dbReference type="GO" id="GO:0006535">
    <property type="term" value="P:cysteine biosynthetic process from serine"/>
    <property type="evidence" value="ECO:0007669"/>
    <property type="project" value="InterPro"/>
</dbReference>
<dbReference type="GeneID" id="90610915"/>
<dbReference type="PROSITE" id="PS00901">
    <property type="entry name" value="CYS_SYNTHASE"/>
    <property type="match status" value="1"/>
</dbReference>
<comment type="cofactor">
    <cofactor evidence="1">
        <name>pyridoxal 5'-phosphate</name>
        <dbReference type="ChEBI" id="CHEBI:597326"/>
    </cofactor>
</comment>
<dbReference type="GO" id="GO:0016765">
    <property type="term" value="F:transferase activity, transferring alkyl or aryl (other than methyl) groups"/>
    <property type="evidence" value="ECO:0007669"/>
    <property type="project" value="UniProtKB-ARBA"/>
</dbReference>
<dbReference type="Gene3D" id="3.40.50.1100">
    <property type="match status" value="2"/>
</dbReference>
<dbReference type="InterPro" id="IPR001926">
    <property type="entry name" value="TrpB-like_PALP"/>
</dbReference>
<comment type="similarity">
    <text evidence="3">Belongs to the cysteine synthase/cystathionine beta-synthase family. SbnA subfamily.</text>
</comment>
<comment type="subunit">
    <text evidence="4">Homodimer.</text>
</comment>
<dbReference type="InterPro" id="IPR001216">
    <property type="entry name" value="P-phosphate_BS"/>
</dbReference>
<evidence type="ECO:0000259" key="9">
    <source>
        <dbReference type="Pfam" id="PF00291"/>
    </source>
</evidence>
<keyword evidence="8" id="KW-0663">Pyridoxal phosphate</keyword>
<evidence type="ECO:0000256" key="2">
    <source>
        <dbReference type="ARBA" id="ARBA00004924"/>
    </source>
</evidence>
<evidence type="ECO:0000256" key="1">
    <source>
        <dbReference type="ARBA" id="ARBA00001933"/>
    </source>
</evidence>
<evidence type="ECO:0000313" key="11">
    <source>
        <dbReference type="Proteomes" id="UP000225740"/>
    </source>
</evidence>
<dbReference type="AlphaFoldDB" id="A0A2G1W247"/>